<dbReference type="GO" id="GO:0016887">
    <property type="term" value="F:ATP hydrolysis activity"/>
    <property type="evidence" value="ECO:0007669"/>
    <property type="project" value="InterPro"/>
</dbReference>
<organism evidence="6 7">
    <name type="scientific">Rugamonas fusca</name>
    <dbReference type="NCBI Taxonomy" id="2758568"/>
    <lineage>
        <taxon>Bacteria</taxon>
        <taxon>Pseudomonadati</taxon>
        <taxon>Pseudomonadota</taxon>
        <taxon>Betaproteobacteria</taxon>
        <taxon>Burkholderiales</taxon>
        <taxon>Oxalobacteraceae</taxon>
        <taxon>Telluria group</taxon>
        <taxon>Rugamonas</taxon>
    </lineage>
</organism>
<dbReference type="InterPro" id="IPR027417">
    <property type="entry name" value="P-loop_NTPase"/>
</dbReference>
<sequence length="794" mass="86101">MNDHAIRLSEMAGQGAATASVAATASLRQGVSDVLRLAAVGEREAALAALDALFGLRGRFHAYPLLLDMATGRQSWRQCGALWLEGATVLPSTMQANFDDAIALCRQFLGLPAPCILLQCRPETRDLHLTMESFPGLAVMRLSTLSPGYPDDMRAVQFHEVAHCFLTCGVRLLDEGLAHLFAARYAGATLPEADLALLPPVRALLSRSADNMFGESADSELRVYQSACRVGADLVAAIHAQGGAEHIVRLFAAVVRATSDAQIVRLVEQACGRQFPVPERRGGPSSAHSALIDSARQAVFTAWSNKQPADTDQAIAALDAEDIYGEPALLDSLLGTLINRALLQVNFAEAPGAAQLARLDQLLAAAADCLPQGRLWLWRGTRAILAILLARPNIIKVAAAGQQALECFGKAVQLIPDDPDLLVQHASLLLHAPAAYGGDRDLGVSKLRQAMRNPVYREHARQVLLEYGIETPAQEAAAPAPAALPSEAAAAQAPVMLEMRDVSLRLSSVFTLRPGPLAVRRGERVAFIGRNGSGKSMLMEALLGLRQPEQGNIALHLGDPRVPATRQRIGGLLQGYDMPGQTRVSEMMALHQAMYQRTAPEVTRALGLAELRDRYWQQLSRGQKQRLMLWMALAHVPELAILDEPSLGLDEWFARSLRELLASLPLTLLMISHAPADLQGMDRVCCMDDGRIVAEGRLDVLMAHRLGHYKGVLRQPLTDEALQALQALPGLVRAPAQREGGWELFGREGFDQDFRRYIDQQRITSFSLEPVSVEDFLADVTQAPAPDNQPVSPP</sequence>
<name>A0A7W2EG11_9BURK</name>
<protein>
    <submittedName>
        <fullName evidence="6">ABC transporter ATP-binding protein</fullName>
    </submittedName>
</protein>
<evidence type="ECO:0000256" key="4">
    <source>
        <dbReference type="ARBA" id="ARBA00022840"/>
    </source>
</evidence>
<evidence type="ECO:0000313" key="6">
    <source>
        <dbReference type="EMBL" id="MBA5605171.1"/>
    </source>
</evidence>
<dbReference type="Gene3D" id="3.40.50.300">
    <property type="entry name" value="P-loop containing nucleotide triphosphate hydrolases"/>
    <property type="match status" value="1"/>
</dbReference>
<reference evidence="6 7" key="1">
    <citation type="submission" date="2020-07" db="EMBL/GenBank/DDBJ databases">
        <title>Novel species isolated from subtropical streams in China.</title>
        <authorList>
            <person name="Lu H."/>
        </authorList>
    </citation>
    <scope>NUCLEOTIDE SEQUENCE [LARGE SCALE GENOMIC DNA]</scope>
    <source>
        <strain evidence="6 7">FT3S</strain>
    </source>
</reference>
<dbReference type="Pfam" id="PF00005">
    <property type="entry name" value="ABC_tran"/>
    <property type="match status" value="1"/>
</dbReference>
<evidence type="ECO:0000256" key="1">
    <source>
        <dbReference type="ARBA" id="ARBA00022448"/>
    </source>
</evidence>
<dbReference type="PANTHER" id="PTHR42939">
    <property type="entry name" value="ABC TRANSPORTER ATP-BINDING PROTEIN ALBC-RELATED"/>
    <property type="match status" value="1"/>
</dbReference>
<keyword evidence="7" id="KW-1185">Reference proteome</keyword>
<dbReference type="PANTHER" id="PTHR42939:SF1">
    <property type="entry name" value="ABC TRANSPORTER ATP-BINDING PROTEIN ALBC-RELATED"/>
    <property type="match status" value="1"/>
</dbReference>
<comment type="caution">
    <text evidence="6">The sequence shown here is derived from an EMBL/GenBank/DDBJ whole genome shotgun (WGS) entry which is preliminary data.</text>
</comment>
<dbReference type="PROSITE" id="PS50893">
    <property type="entry name" value="ABC_TRANSPORTER_2"/>
    <property type="match status" value="1"/>
</dbReference>
<dbReference type="RefSeq" id="WP_182215772.1">
    <property type="nucleotide sequence ID" value="NZ_JACEZS010000004.1"/>
</dbReference>
<dbReference type="Proteomes" id="UP000566711">
    <property type="component" value="Unassembled WGS sequence"/>
</dbReference>
<keyword evidence="3" id="KW-0547">Nucleotide-binding</keyword>
<evidence type="ECO:0000256" key="3">
    <source>
        <dbReference type="ARBA" id="ARBA00022741"/>
    </source>
</evidence>
<dbReference type="GO" id="GO:0005524">
    <property type="term" value="F:ATP binding"/>
    <property type="evidence" value="ECO:0007669"/>
    <property type="project" value="UniProtKB-KW"/>
</dbReference>
<dbReference type="AlphaFoldDB" id="A0A7W2EG11"/>
<gene>
    <name evidence="6" type="ORF">H3H36_07335</name>
</gene>
<proteinExistence type="predicted"/>
<keyword evidence="2" id="KW-0472">Membrane</keyword>
<dbReference type="InterPro" id="IPR051782">
    <property type="entry name" value="ABC_Transporter_VariousFunc"/>
</dbReference>
<evidence type="ECO:0000313" key="7">
    <source>
        <dbReference type="Proteomes" id="UP000566711"/>
    </source>
</evidence>
<evidence type="ECO:0000259" key="5">
    <source>
        <dbReference type="PROSITE" id="PS50893"/>
    </source>
</evidence>
<feature type="domain" description="ABC transporter" evidence="5">
    <location>
        <begin position="497"/>
        <end position="714"/>
    </location>
</feature>
<keyword evidence="4 6" id="KW-0067">ATP-binding</keyword>
<dbReference type="InterPro" id="IPR003439">
    <property type="entry name" value="ABC_transporter-like_ATP-bd"/>
</dbReference>
<keyword evidence="2" id="KW-1003">Cell membrane</keyword>
<keyword evidence="1" id="KW-0813">Transport</keyword>
<dbReference type="SMART" id="SM00382">
    <property type="entry name" value="AAA"/>
    <property type="match status" value="1"/>
</dbReference>
<dbReference type="InterPro" id="IPR003593">
    <property type="entry name" value="AAA+_ATPase"/>
</dbReference>
<accession>A0A7W2EG11</accession>
<evidence type="ECO:0000256" key="2">
    <source>
        <dbReference type="ARBA" id="ARBA00022475"/>
    </source>
</evidence>
<dbReference type="SUPFAM" id="SSF52540">
    <property type="entry name" value="P-loop containing nucleoside triphosphate hydrolases"/>
    <property type="match status" value="1"/>
</dbReference>
<dbReference type="EMBL" id="JACEZS010000004">
    <property type="protein sequence ID" value="MBA5605171.1"/>
    <property type="molecule type" value="Genomic_DNA"/>
</dbReference>